<evidence type="ECO:0000256" key="1">
    <source>
        <dbReference type="ARBA" id="ARBA00004479"/>
    </source>
</evidence>
<dbReference type="Proteomes" id="UP001443914">
    <property type="component" value="Unassembled WGS sequence"/>
</dbReference>
<protein>
    <recommendedName>
        <fullName evidence="10">Leucine-rich repeat-containing N-terminal plant-type domain-containing protein</fullName>
    </recommendedName>
</protein>
<dbReference type="InterPro" id="IPR032675">
    <property type="entry name" value="LRR_dom_sf"/>
</dbReference>
<keyword evidence="3" id="KW-0812">Transmembrane</keyword>
<evidence type="ECO:0000256" key="2">
    <source>
        <dbReference type="ARBA" id="ARBA00022614"/>
    </source>
</evidence>
<dbReference type="GO" id="GO:0016020">
    <property type="term" value="C:membrane"/>
    <property type="evidence" value="ECO:0007669"/>
    <property type="project" value="UniProtKB-SubCell"/>
</dbReference>
<feature type="signal peptide" evidence="9">
    <location>
        <begin position="1"/>
        <end position="27"/>
    </location>
</feature>
<keyword evidence="7" id="KW-0472">Membrane</keyword>
<dbReference type="EMBL" id="JBDFQZ010000012">
    <property type="protein sequence ID" value="KAK9672528.1"/>
    <property type="molecule type" value="Genomic_DNA"/>
</dbReference>
<keyword evidence="5" id="KW-0677">Repeat</keyword>
<dbReference type="PANTHER" id="PTHR48063">
    <property type="entry name" value="LRR RECEPTOR-LIKE KINASE"/>
    <property type="match status" value="1"/>
</dbReference>
<feature type="chain" id="PRO_5043889578" description="Leucine-rich repeat-containing N-terminal plant-type domain-containing protein" evidence="9">
    <location>
        <begin position="28"/>
        <end position="145"/>
    </location>
</feature>
<dbReference type="InterPro" id="IPR013210">
    <property type="entry name" value="LRR_N_plant-typ"/>
</dbReference>
<comment type="caution">
    <text evidence="11">The sequence shown here is derived from an EMBL/GenBank/DDBJ whole genome shotgun (WGS) entry which is preliminary data.</text>
</comment>
<sequence>MSPQIPTKAYFYLLVLLFSACFTYCSGHSGSSDVRTNGTQCVQSERAALLQFKQGIRVDNCGLLDSWDDGLDCCQWHGIQCSNRSGHVVGLHLTGISDFSNDDGYEGCLEGTLSDSLIELKYLKYLDLSSNYFRGQLPKFIGSLI</sequence>
<comment type="subcellular location">
    <subcellularLocation>
        <location evidence="1">Membrane</location>
        <topology evidence="1">Single-pass type I membrane protein</topology>
    </subcellularLocation>
</comment>
<evidence type="ECO:0000256" key="6">
    <source>
        <dbReference type="ARBA" id="ARBA00022989"/>
    </source>
</evidence>
<name>A0AAW1H8Z3_SAPOF</name>
<reference evidence="11" key="1">
    <citation type="submission" date="2024-03" db="EMBL/GenBank/DDBJ databases">
        <title>WGS assembly of Saponaria officinalis var. Norfolk2.</title>
        <authorList>
            <person name="Jenkins J."/>
            <person name="Shu S."/>
            <person name="Grimwood J."/>
            <person name="Barry K."/>
            <person name="Goodstein D."/>
            <person name="Schmutz J."/>
            <person name="Leebens-Mack J."/>
            <person name="Osbourn A."/>
        </authorList>
    </citation>
    <scope>NUCLEOTIDE SEQUENCE [LARGE SCALE GENOMIC DNA]</scope>
    <source>
        <strain evidence="11">JIC</strain>
    </source>
</reference>
<dbReference type="SUPFAM" id="SSF52058">
    <property type="entry name" value="L domain-like"/>
    <property type="match status" value="1"/>
</dbReference>
<evidence type="ECO:0000313" key="12">
    <source>
        <dbReference type="Proteomes" id="UP001443914"/>
    </source>
</evidence>
<evidence type="ECO:0000256" key="7">
    <source>
        <dbReference type="ARBA" id="ARBA00023136"/>
    </source>
</evidence>
<proteinExistence type="predicted"/>
<feature type="domain" description="Leucine-rich repeat-containing N-terminal plant-type" evidence="10">
    <location>
        <begin position="43"/>
        <end position="82"/>
    </location>
</feature>
<evidence type="ECO:0000256" key="5">
    <source>
        <dbReference type="ARBA" id="ARBA00022737"/>
    </source>
</evidence>
<evidence type="ECO:0000259" key="10">
    <source>
        <dbReference type="Pfam" id="PF08263"/>
    </source>
</evidence>
<keyword evidence="8" id="KW-0325">Glycoprotein</keyword>
<evidence type="ECO:0000256" key="9">
    <source>
        <dbReference type="SAM" id="SignalP"/>
    </source>
</evidence>
<gene>
    <name evidence="11" type="ORF">RND81_12G106100</name>
</gene>
<evidence type="ECO:0000256" key="3">
    <source>
        <dbReference type="ARBA" id="ARBA00022692"/>
    </source>
</evidence>
<keyword evidence="12" id="KW-1185">Reference proteome</keyword>
<accession>A0AAW1H8Z3</accession>
<keyword evidence="4 9" id="KW-0732">Signal</keyword>
<organism evidence="11 12">
    <name type="scientific">Saponaria officinalis</name>
    <name type="common">Common soapwort</name>
    <name type="synonym">Lychnis saponaria</name>
    <dbReference type="NCBI Taxonomy" id="3572"/>
    <lineage>
        <taxon>Eukaryota</taxon>
        <taxon>Viridiplantae</taxon>
        <taxon>Streptophyta</taxon>
        <taxon>Embryophyta</taxon>
        <taxon>Tracheophyta</taxon>
        <taxon>Spermatophyta</taxon>
        <taxon>Magnoliopsida</taxon>
        <taxon>eudicotyledons</taxon>
        <taxon>Gunneridae</taxon>
        <taxon>Pentapetalae</taxon>
        <taxon>Caryophyllales</taxon>
        <taxon>Caryophyllaceae</taxon>
        <taxon>Caryophylleae</taxon>
        <taxon>Saponaria</taxon>
    </lineage>
</organism>
<keyword evidence="2" id="KW-0433">Leucine-rich repeat</keyword>
<keyword evidence="6" id="KW-1133">Transmembrane helix</keyword>
<evidence type="ECO:0000313" key="11">
    <source>
        <dbReference type="EMBL" id="KAK9672528.1"/>
    </source>
</evidence>
<dbReference type="PANTHER" id="PTHR48063:SF101">
    <property type="entry name" value="LRR RECEPTOR-LIKE SERINE_THREONINE-PROTEIN KINASE FLS2"/>
    <property type="match status" value="1"/>
</dbReference>
<dbReference type="InterPro" id="IPR046956">
    <property type="entry name" value="RLP23-like"/>
</dbReference>
<dbReference type="AlphaFoldDB" id="A0AAW1H8Z3"/>
<evidence type="ECO:0000256" key="8">
    <source>
        <dbReference type="ARBA" id="ARBA00023180"/>
    </source>
</evidence>
<dbReference type="Gene3D" id="3.80.10.10">
    <property type="entry name" value="Ribonuclease Inhibitor"/>
    <property type="match status" value="1"/>
</dbReference>
<evidence type="ECO:0000256" key="4">
    <source>
        <dbReference type="ARBA" id="ARBA00022729"/>
    </source>
</evidence>
<dbReference type="Pfam" id="PF08263">
    <property type="entry name" value="LRRNT_2"/>
    <property type="match status" value="1"/>
</dbReference>